<dbReference type="Proteomes" id="UP000265520">
    <property type="component" value="Unassembled WGS sequence"/>
</dbReference>
<dbReference type="EMBL" id="LXQA010024046">
    <property type="protein sequence ID" value="MCH93044.1"/>
    <property type="molecule type" value="Genomic_DNA"/>
</dbReference>
<dbReference type="PANTHER" id="PTHR31569">
    <property type="entry name" value="SWIM-TYPE DOMAIN-CONTAINING PROTEIN"/>
    <property type="match status" value="1"/>
</dbReference>
<proteinExistence type="predicted"/>
<accession>A0A392N3G8</accession>
<dbReference type="AlphaFoldDB" id="A0A392N3G8"/>
<name>A0A392N3G8_9FABA</name>
<reference evidence="2 3" key="1">
    <citation type="journal article" date="2018" name="Front. Plant Sci.">
        <title>Red Clover (Trifolium pratense) and Zigzag Clover (T. medium) - A Picture of Genomic Similarities and Differences.</title>
        <authorList>
            <person name="Dluhosova J."/>
            <person name="Istvanek J."/>
            <person name="Nedelnik J."/>
            <person name="Repkova J."/>
        </authorList>
    </citation>
    <scope>NUCLEOTIDE SEQUENCE [LARGE SCALE GENOMIC DNA]</scope>
    <source>
        <strain evidence="3">cv. 10/8</strain>
        <tissue evidence="2">Leaf</tissue>
    </source>
</reference>
<evidence type="ECO:0000259" key="1">
    <source>
        <dbReference type="Pfam" id="PF10551"/>
    </source>
</evidence>
<protein>
    <submittedName>
        <fullName evidence="2">Putative transposase</fullName>
    </submittedName>
</protein>
<dbReference type="InterPro" id="IPR018289">
    <property type="entry name" value="MULE_transposase_dom"/>
</dbReference>
<evidence type="ECO:0000313" key="2">
    <source>
        <dbReference type="EMBL" id="MCH93044.1"/>
    </source>
</evidence>
<evidence type="ECO:0000313" key="3">
    <source>
        <dbReference type="Proteomes" id="UP000265520"/>
    </source>
</evidence>
<dbReference type="InterPro" id="IPR052579">
    <property type="entry name" value="Zinc_finger_SWIM"/>
</dbReference>
<sequence>GFTSTEKTFNVGFAWITNEKEDNFTWDLQQCRSLLRSEDIRPKVNLTDRDTTLMNAVAEVFPTSAALVCRFHVEKNDLLDSPTEEDYVDAVVEFRKLCAKWPRLC</sequence>
<keyword evidence="3" id="KW-1185">Reference proteome</keyword>
<feature type="domain" description="MULE transposase" evidence="1">
    <location>
        <begin position="1"/>
        <end position="76"/>
    </location>
</feature>
<dbReference type="PANTHER" id="PTHR31569:SF4">
    <property type="entry name" value="SWIM-TYPE DOMAIN-CONTAINING PROTEIN"/>
    <property type="match status" value="1"/>
</dbReference>
<comment type="caution">
    <text evidence="2">The sequence shown here is derived from an EMBL/GenBank/DDBJ whole genome shotgun (WGS) entry which is preliminary data.</text>
</comment>
<organism evidence="2 3">
    <name type="scientific">Trifolium medium</name>
    <dbReference type="NCBI Taxonomy" id="97028"/>
    <lineage>
        <taxon>Eukaryota</taxon>
        <taxon>Viridiplantae</taxon>
        <taxon>Streptophyta</taxon>
        <taxon>Embryophyta</taxon>
        <taxon>Tracheophyta</taxon>
        <taxon>Spermatophyta</taxon>
        <taxon>Magnoliopsida</taxon>
        <taxon>eudicotyledons</taxon>
        <taxon>Gunneridae</taxon>
        <taxon>Pentapetalae</taxon>
        <taxon>rosids</taxon>
        <taxon>fabids</taxon>
        <taxon>Fabales</taxon>
        <taxon>Fabaceae</taxon>
        <taxon>Papilionoideae</taxon>
        <taxon>50 kb inversion clade</taxon>
        <taxon>NPAAA clade</taxon>
        <taxon>Hologalegina</taxon>
        <taxon>IRL clade</taxon>
        <taxon>Trifolieae</taxon>
        <taxon>Trifolium</taxon>
    </lineage>
</organism>
<dbReference type="Pfam" id="PF10551">
    <property type="entry name" value="MULE"/>
    <property type="match status" value="1"/>
</dbReference>
<feature type="non-terminal residue" evidence="2">
    <location>
        <position position="1"/>
    </location>
</feature>